<evidence type="ECO:0000256" key="1">
    <source>
        <dbReference type="SAM" id="MobiDB-lite"/>
    </source>
</evidence>
<dbReference type="Proteomes" id="UP000800235">
    <property type="component" value="Unassembled WGS sequence"/>
</dbReference>
<proteinExistence type="predicted"/>
<evidence type="ECO:0000313" key="2">
    <source>
        <dbReference type="EMBL" id="KAF2431903.1"/>
    </source>
</evidence>
<feature type="compositionally biased region" description="Basic residues" evidence="1">
    <location>
        <begin position="422"/>
        <end position="432"/>
    </location>
</feature>
<name>A0A9P4U0G2_9PEZI</name>
<protein>
    <submittedName>
        <fullName evidence="2">Uncharacterized protein</fullName>
    </submittedName>
</protein>
<organism evidence="2 3">
    <name type="scientific">Tothia fuscella</name>
    <dbReference type="NCBI Taxonomy" id="1048955"/>
    <lineage>
        <taxon>Eukaryota</taxon>
        <taxon>Fungi</taxon>
        <taxon>Dikarya</taxon>
        <taxon>Ascomycota</taxon>
        <taxon>Pezizomycotina</taxon>
        <taxon>Dothideomycetes</taxon>
        <taxon>Pleosporomycetidae</taxon>
        <taxon>Venturiales</taxon>
        <taxon>Cylindrosympodiaceae</taxon>
        <taxon>Tothia</taxon>
    </lineage>
</organism>
<comment type="caution">
    <text evidence="2">The sequence shown here is derived from an EMBL/GenBank/DDBJ whole genome shotgun (WGS) entry which is preliminary data.</text>
</comment>
<feature type="compositionally biased region" description="Acidic residues" evidence="1">
    <location>
        <begin position="404"/>
        <end position="415"/>
    </location>
</feature>
<feature type="region of interest" description="Disordered" evidence="1">
    <location>
        <begin position="212"/>
        <end position="469"/>
    </location>
</feature>
<feature type="region of interest" description="Disordered" evidence="1">
    <location>
        <begin position="67"/>
        <end position="134"/>
    </location>
</feature>
<feature type="compositionally biased region" description="Low complexity" evidence="1">
    <location>
        <begin position="344"/>
        <end position="356"/>
    </location>
</feature>
<feature type="region of interest" description="Disordered" evidence="1">
    <location>
        <begin position="482"/>
        <end position="520"/>
    </location>
</feature>
<sequence>MTAQDMPYAAAYGIGHDPIVEESSANVADDSADLQDLAYAATEAADIGTTIVENPANMASEFSNAQELADAAAQRRETTATEDAEMAEAPEIAAPKRSERLNTVSTAVASSPKKQQKKKAAPPAKQSSAGVTPWRSSKVPFRSIYDEEPEWSIQHVLDSRDGKAVPHMGEYIPKADQHVVNRPLHDPKMLRTMEENSRLRRLKNDLASQLSLVEKRDKTTPVAPDEQYPFSDIANEYGQEEEERAEYEAAKRRKTIKPVTEAELGLYFPKKAKKPATGQDGTEPGKRNGPVVKKTPAAKNNAPGNDDASPEDEPATGKKKPKQLIVVLHVRFPPKDATRPKGATTNPGESPTTSEETTTDPKDSPTFKIPAIPKKGAPRRKSSSKPSSSTPKSNKKRTASNLVDSDDPDEEEDSAGEAPATKRAKTSPKKGTGKASKKDPAKAKPAGNPNPTRQPKESPAGSHSAKAADDLLNSLLDKVAGLGDLGLSNLPSGDAGDAASTAHDPDNWPDGDAGGAAAST</sequence>
<dbReference type="EMBL" id="MU007029">
    <property type="protein sequence ID" value="KAF2431903.1"/>
    <property type="molecule type" value="Genomic_DNA"/>
</dbReference>
<dbReference type="AlphaFoldDB" id="A0A9P4U0G2"/>
<evidence type="ECO:0000313" key="3">
    <source>
        <dbReference type="Proteomes" id="UP000800235"/>
    </source>
</evidence>
<gene>
    <name evidence="2" type="ORF">EJ08DRAFT_168983</name>
</gene>
<keyword evidence="3" id="KW-1185">Reference proteome</keyword>
<accession>A0A9P4U0G2</accession>
<reference evidence="2" key="1">
    <citation type="journal article" date="2020" name="Stud. Mycol.">
        <title>101 Dothideomycetes genomes: a test case for predicting lifestyles and emergence of pathogens.</title>
        <authorList>
            <person name="Haridas S."/>
            <person name="Albert R."/>
            <person name="Binder M."/>
            <person name="Bloem J."/>
            <person name="Labutti K."/>
            <person name="Salamov A."/>
            <person name="Andreopoulos B."/>
            <person name="Baker S."/>
            <person name="Barry K."/>
            <person name="Bills G."/>
            <person name="Bluhm B."/>
            <person name="Cannon C."/>
            <person name="Castanera R."/>
            <person name="Culley D."/>
            <person name="Daum C."/>
            <person name="Ezra D."/>
            <person name="Gonzalez J."/>
            <person name="Henrissat B."/>
            <person name="Kuo A."/>
            <person name="Liang C."/>
            <person name="Lipzen A."/>
            <person name="Lutzoni F."/>
            <person name="Magnuson J."/>
            <person name="Mondo S."/>
            <person name="Nolan M."/>
            <person name="Ohm R."/>
            <person name="Pangilinan J."/>
            <person name="Park H.-J."/>
            <person name="Ramirez L."/>
            <person name="Alfaro M."/>
            <person name="Sun H."/>
            <person name="Tritt A."/>
            <person name="Yoshinaga Y."/>
            <person name="Zwiers L.-H."/>
            <person name="Turgeon B."/>
            <person name="Goodwin S."/>
            <person name="Spatafora J."/>
            <person name="Crous P."/>
            <person name="Grigoriev I."/>
        </authorList>
    </citation>
    <scope>NUCLEOTIDE SEQUENCE</scope>
    <source>
        <strain evidence="2">CBS 130266</strain>
    </source>
</reference>